<dbReference type="EMBL" id="AP023354">
    <property type="protein sequence ID" value="BCJ31866.1"/>
    <property type="molecule type" value="Genomic_DNA"/>
</dbReference>
<keyword evidence="4" id="KW-0223">Dioxygenase</keyword>
<keyword evidence="5" id="KW-1185">Reference proteome</keyword>
<evidence type="ECO:0000256" key="1">
    <source>
        <dbReference type="ARBA" id="ARBA00022630"/>
    </source>
</evidence>
<accession>A0A810LC92</accession>
<dbReference type="GO" id="GO:0051213">
    <property type="term" value="F:dioxygenase activity"/>
    <property type="evidence" value="ECO:0007669"/>
    <property type="project" value="UniProtKB-KW"/>
</dbReference>
<protein>
    <submittedName>
        <fullName evidence="4">2-nitropropane dioxygenase</fullName>
    </submittedName>
</protein>
<dbReference type="Gene3D" id="3.20.20.70">
    <property type="entry name" value="Aldolase class I"/>
    <property type="match status" value="1"/>
</dbReference>
<gene>
    <name evidence="4" type="ORF">Asera_59740</name>
</gene>
<sequence>MKAANDAPTPVCDMLGIGAPVIQAPIGSAVTAELVAAVSAAGGLGMAALTWSGVARSAELIRRIRALTDRPFGANLVLAFPIGDILEVCLRERVPIISTFWGDPAAVHDRIRTGGAMHVHTVGSVAEAARAAEVGVDVIVAQGVEAGGHVRGHTSTLTLVPAVADEVGPIPVVAAGGIADGRGLAAVLALGAQAAWIGTRFLTATEAATHSIYRQRIVDARVDETTYTTCFDVGWPDAPHRVLRNDTLRRWEQAGSPAAPHRPGEGDVIATGPGRQCLRYEDLPPLPGLSGDVEALALYAGEAAGLVHDVQPAAEIVRGIVSQASAIRSLGRGTQRREKR</sequence>
<dbReference type="AlphaFoldDB" id="A0A810LC92"/>
<dbReference type="GO" id="GO:0018580">
    <property type="term" value="F:nitronate monooxygenase activity"/>
    <property type="evidence" value="ECO:0007669"/>
    <property type="project" value="InterPro"/>
</dbReference>
<keyword evidence="3" id="KW-0560">Oxidoreductase</keyword>
<dbReference type="PANTHER" id="PTHR32332:SF20">
    <property type="entry name" value="2-NITROPROPANE DIOXYGENASE-LIKE PROTEIN"/>
    <property type="match status" value="1"/>
</dbReference>
<dbReference type="KEGG" id="aser:Asera_59740"/>
<dbReference type="InterPro" id="IPR013785">
    <property type="entry name" value="Aldolase_TIM"/>
</dbReference>
<keyword evidence="2" id="KW-0288">FMN</keyword>
<dbReference type="SUPFAM" id="SSF51412">
    <property type="entry name" value="Inosine monophosphate dehydrogenase (IMPDH)"/>
    <property type="match status" value="1"/>
</dbReference>
<dbReference type="Proteomes" id="UP000680750">
    <property type="component" value="Chromosome"/>
</dbReference>
<keyword evidence="1" id="KW-0285">Flavoprotein</keyword>
<evidence type="ECO:0000256" key="2">
    <source>
        <dbReference type="ARBA" id="ARBA00022643"/>
    </source>
</evidence>
<proteinExistence type="predicted"/>
<organism evidence="4 5">
    <name type="scientific">Actinocatenispora sera</name>
    <dbReference type="NCBI Taxonomy" id="390989"/>
    <lineage>
        <taxon>Bacteria</taxon>
        <taxon>Bacillati</taxon>
        <taxon>Actinomycetota</taxon>
        <taxon>Actinomycetes</taxon>
        <taxon>Micromonosporales</taxon>
        <taxon>Micromonosporaceae</taxon>
        <taxon>Actinocatenispora</taxon>
    </lineage>
</organism>
<dbReference type="InterPro" id="IPR004136">
    <property type="entry name" value="NMO"/>
</dbReference>
<name>A0A810LC92_9ACTN</name>
<evidence type="ECO:0000313" key="5">
    <source>
        <dbReference type="Proteomes" id="UP000680750"/>
    </source>
</evidence>
<dbReference type="CDD" id="cd04730">
    <property type="entry name" value="NPD_like"/>
    <property type="match status" value="1"/>
</dbReference>
<reference evidence="4" key="1">
    <citation type="submission" date="2020-08" db="EMBL/GenBank/DDBJ databases">
        <title>Whole genome shotgun sequence of Actinocatenispora sera NBRC 101916.</title>
        <authorList>
            <person name="Komaki H."/>
            <person name="Tamura T."/>
        </authorList>
    </citation>
    <scope>NUCLEOTIDE SEQUENCE</scope>
    <source>
        <strain evidence="4">NBRC 101916</strain>
    </source>
</reference>
<dbReference type="Pfam" id="PF03060">
    <property type="entry name" value="NMO"/>
    <property type="match status" value="2"/>
</dbReference>
<evidence type="ECO:0000256" key="3">
    <source>
        <dbReference type="ARBA" id="ARBA00023002"/>
    </source>
</evidence>
<evidence type="ECO:0000313" key="4">
    <source>
        <dbReference type="EMBL" id="BCJ31866.1"/>
    </source>
</evidence>
<dbReference type="PANTHER" id="PTHR32332">
    <property type="entry name" value="2-NITROPROPANE DIOXYGENASE"/>
    <property type="match status" value="1"/>
</dbReference>